<reference evidence="1 2" key="2">
    <citation type="journal article" date="2022" name="Mol. Ecol. Resour.">
        <title>The genomes of chicory, endive, great burdock and yacon provide insights into Asteraceae paleo-polyploidization history and plant inulin production.</title>
        <authorList>
            <person name="Fan W."/>
            <person name="Wang S."/>
            <person name="Wang H."/>
            <person name="Wang A."/>
            <person name="Jiang F."/>
            <person name="Liu H."/>
            <person name="Zhao H."/>
            <person name="Xu D."/>
            <person name="Zhang Y."/>
        </authorList>
    </citation>
    <scope>NUCLEOTIDE SEQUENCE [LARGE SCALE GENOMIC DNA]</scope>
    <source>
        <strain evidence="2">cv. Niubang</strain>
    </source>
</reference>
<accession>A0ACB9FMV2</accession>
<dbReference type="EMBL" id="CM042047">
    <property type="protein sequence ID" value="KAI3772128.1"/>
    <property type="molecule type" value="Genomic_DNA"/>
</dbReference>
<name>A0ACB9FMV2_ARCLA</name>
<protein>
    <submittedName>
        <fullName evidence="1">Uncharacterized protein</fullName>
    </submittedName>
</protein>
<proteinExistence type="predicted"/>
<sequence>MGLHPINPTFHSLQQQGGKSSRIVNCILAVKSYGEWKQIGGNGTRKFGGTLKPATPSNNKHIVRKNSDPFTNSLSRILLDEVPILLESLLSKVMEEFENHIANQVELAEEQKEESARIFPPRHHCQVKTVPFATIYMLYLLINFSHN</sequence>
<keyword evidence="2" id="KW-1185">Reference proteome</keyword>
<evidence type="ECO:0000313" key="2">
    <source>
        <dbReference type="Proteomes" id="UP001055879"/>
    </source>
</evidence>
<reference evidence="2" key="1">
    <citation type="journal article" date="2022" name="Mol. Ecol. Resour.">
        <title>The genomes of chicory, endive, great burdock and yacon provide insights into Asteraceae palaeo-polyploidization history and plant inulin production.</title>
        <authorList>
            <person name="Fan W."/>
            <person name="Wang S."/>
            <person name="Wang H."/>
            <person name="Wang A."/>
            <person name="Jiang F."/>
            <person name="Liu H."/>
            <person name="Zhao H."/>
            <person name="Xu D."/>
            <person name="Zhang Y."/>
        </authorList>
    </citation>
    <scope>NUCLEOTIDE SEQUENCE [LARGE SCALE GENOMIC DNA]</scope>
    <source>
        <strain evidence="2">cv. Niubang</strain>
    </source>
</reference>
<comment type="caution">
    <text evidence="1">The sequence shown here is derived from an EMBL/GenBank/DDBJ whole genome shotgun (WGS) entry which is preliminary data.</text>
</comment>
<evidence type="ECO:0000313" key="1">
    <source>
        <dbReference type="EMBL" id="KAI3772128.1"/>
    </source>
</evidence>
<dbReference type="Proteomes" id="UP001055879">
    <property type="component" value="Linkage Group LG01"/>
</dbReference>
<organism evidence="1 2">
    <name type="scientific">Arctium lappa</name>
    <name type="common">Greater burdock</name>
    <name type="synonym">Lappa major</name>
    <dbReference type="NCBI Taxonomy" id="4217"/>
    <lineage>
        <taxon>Eukaryota</taxon>
        <taxon>Viridiplantae</taxon>
        <taxon>Streptophyta</taxon>
        <taxon>Embryophyta</taxon>
        <taxon>Tracheophyta</taxon>
        <taxon>Spermatophyta</taxon>
        <taxon>Magnoliopsida</taxon>
        <taxon>eudicotyledons</taxon>
        <taxon>Gunneridae</taxon>
        <taxon>Pentapetalae</taxon>
        <taxon>asterids</taxon>
        <taxon>campanulids</taxon>
        <taxon>Asterales</taxon>
        <taxon>Asteraceae</taxon>
        <taxon>Carduoideae</taxon>
        <taxon>Cardueae</taxon>
        <taxon>Arctiinae</taxon>
        <taxon>Arctium</taxon>
    </lineage>
</organism>
<gene>
    <name evidence="1" type="ORF">L6452_03303</name>
</gene>